<dbReference type="InterPro" id="IPR006290">
    <property type="entry name" value="CztS_silS_copS"/>
</dbReference>
<keyword evidence="8 19" id="KW-0808">Transferase</keyword>
<dbReference type="Gene3D" id="1.10.287.130">
    <property type="match status" value="1"/>
</dbReference>
<dbReference type="CDD" id="cd00075">
    <property type="entry name" value="HATPase"/>
    <property type="match status" value="1"/>
</dbReference>
<dbReference type="PRINTS" id="PR00344">
    <property type="entry name" value="BCTRLSENSOR"/>
</dbReference>
<keyword evidence="13 16" id="KW-1133">Transmembrane helix</keyword>
<evidence type="ECO:0000256" key="7">
    <source>
        <dbReference type="ARBA" id="ARBA00022553"/>
    </source>
</evidence>
<keyword evidence="6" id="KW-0997">Cell inner membrane</keyword>
<dbReference type="Gene3D" id="3.30.565.10">
    <property type="entry name" value="Histidine kinase-like ATPase, C-terminal domain"/>
    <property type="match status" value="1"/>
</dbReference>
<dbReference type="Pfam" id="PF02518">
    <property type="entry name" value="HATPase_c"/>
    <property type="match status" value="1"/>
</dbReference>
<feature type="domain" description="Histidine kinase" evidence="17">
    <location>
        <begin position="261"/>
        <end position="474"/>
    </location>
</feature>
<evidence type="ECO:0000256" key="11">
    <source>
        <dbReference type="ARBA" id="ARBA00022777"/>
    </source>
</evidence>
<evidence type="ECO:0000259" key="17">
    <source>
        <dbReference type="PROSITE" id="PS50109"/>
    </source>
</evidence>
<keyword evidence="11 19" id="KW-0418">Kinase</keyword>
<name>A0ABS0YWV5_9BACT</name>
<gene>
    <name evidence="19" type="ORF">JFN90_20270</name>
</gene>
<dbReference type="GO" id="GO:0004673">
    <property type="term" value="F:protein histidine kinase activity"/>
    <property type="evidence" value="ECO:0007669"/>
    <property type="project" value="UniProtKB-EC"/>
</dbReference>
<proteinExistence type="predicted"/>
<evidence type="ECO:0000256" key="15">
    <source>
        <dbReference type="ARBA" id="ARBA00023136"/>
    </source>
</evidence>
<evidence type="ECO:0000256" key="14">
    <source>
        <dbReference type="ARBA" id="ARBA00023012"/>
    </source>
</evidence>
<dbReference type="InterPro" id="IPR003594">
    <property type="entry name" value="HATPase_dom"/>
</dbReference>
<evidence type="ECO:0000256" key="13">
    <source>
        <dbReference type="ARBA" id="ARBA00022989"/>
    </source>
</evidence>
<dbReference type="InterPro" id="IPR036097">
    <property type="entry name" value="HisK_dim/P_sf"/>
</dbReference>
<dbReference type="SMART" id="SM00388">
    <property type="entry name" value="HisKA"/>
    <property type="match status" value="1"/>
</dbReference>
<protein>
    <recommendedName>
        <fullName evidence="4">histidine kinase</fullName>
        <ecNumber evidence="4">2.7.13.3</ecNumber>
    </recommendedName>
</protein>
<dbReference type="InterPro" id="IPR003660">
    <property type="entry name" value="HAMP_dom"/>
</dbReference>
<dbReference type="NCBIfam" id="TIGR01386">
    <property type="entry name" value="cztS_silS_copS"/>
    <property type="match status" value="1"/>
</dbReference>
<dbReference type="Pfam" id="PF00672">
    <property type="entry name" value="HAMP"/>
    <property type="match status" value="1"/>
</dbReference>
<dbReference type="InterPro" id="IPR036890">
    <property type="entry name" value="HATPase_C_sf"/>
</dbReference>
<dbReference type="PROSITE" id="PS50109">
    <property type="entry name" value="HIS_KIN"/>
    <property type="match status" value="1"/>
</dbReference>
<evidence type="ECO:0000256" key="3">
    <source>
        <dbReference type="ARBA" id="ARBA00004533"/>
    </source>
</evidence>
<feature type="transmembrane region" description="Helical" evidence="16">
    <location>
        <begin position="178"/>
        <end position="199"/>
    </location>
</feature>
<dbReference type="Gene3D" id="6.10.340.10">
    <property type="match status" value="1"/>
</dbReference>
<keyword evidence="10" id="KW-0547">Nucleotide-binding</keyword>
<feature type="transmembrane region" description="Helical" evidence="16">
    <location>
        <begin position="24"/>
        <end position="44"/>
    </location>
</feature>
<evidence type="ECO:0000256" key="1">
    <source>
        <dbReference type="ARBA" id="ARBA00000085"/>
    </source>
</evidence>
<sequence>MSDTPAAPEETIGRKNRSMAHNLAVLYIISIVVGFTLCAFLLYLKLVHHINVSGSEQLQGEITSVRALLGTPSGLNAIRQVMQAEERGQDAPTNCILMRIVDPTGKIIVDCPNMRDVLPVSAFPPVGDSRSRKFQANGANYLLRTARLTDPNSEARGWVLQIGIDLAEHDQLIGVYRLYLFLFGLGAFLFAIPSSYIVVKRGLKPLDELSGSIKNITGSRLNTRLEADRFPHEMQPVIESVNAMMARLENSFQRLTHYSGNLAHELRTPINNLMLEAEIALSQDRTPEEYQDIISSSLTEYERLAAVIDKLLFLARADNEKNDLMFEKLDAGAEVEEVVDYFSDEASSAGITLLHSVDASFWGDRTLFRRALSNLISNAITYTPAGGEISISSSKGSNGEVDIVVTDTGCGIYSEHLPFLFDRFYRAKAGSQHSGTGLGLAIVKAIMEMHNGDVSAWSRPGHGTAITLHFPQHPSLKNKVTAEV</sequence>
<keyword evidence="9 16" id="KW-0812">Transmembrane</keyword>
<comment type="catalytic activity">
    <reaction evidence="1">
        <text>ATP + protein L-histidine = ADP + protein N-phospho-L-histidine.</text>
        <dbReference type="EC" id="2.7.13.3"/>
    </reaction>
</comment>
<keyword evidence="20" id="KW-1185">Reference proteome</keyword>
<organism evidence="19 20">
    <name type="scientific">Geomonas propionica</name>
    <dbReference type="NCBI Taxonomy" id="2798582"/>
    <lineage>
        <taxon>Bacteria</taxon>
        <taxon>Pseudomonadati</taxon>
        <taxon>Thermodesulfobacteriota</taxon>
        <taxon>Desulfuromonadia</taxon>
        <taxon>Geobacterales</taxon>
        <taxon>Geobacteraceae</taxon>
        <taxon>Geomonas</taxon>
    </lineage>
</organism>
<keyword evidence="5" id="KW-1003">Cell membrane</keyword>
<dbReference type="PROSITE" id="PS50885">
    <property type="entry name" value="HAMP"/>
    <property type="match status" value="1"/>
</dbReference>
<dbReference type="SUPFAM" id="SSF47384">
    <property type="entry name" value="Homodimeric domain of signal transducing histidine kinase"/>
    <property type="match status" value="1"/>
</dbReference>
<dbReference type="CDD" id="cd00082">
    <property type="entry name" value="HisKA"/>
    <property type="match status" value="1"/>
</dbReference>
<dbReference type="InterPro" id="IPR050428">
    <property type="entry name" value="TCS_sensor_his_kinase"/>
</dbReference>
<evidence type="ECO:0000256" key="4">
    <source>
        <dbReference type="ARBA" id="ARBA00012438"/>
    </source>
</evidence>
<dbReference type="EMBL" id="JAEMHK010000019">
    <property type="protein sequence ID" value="MBJ6802471.1"/>
    <property type="molecule type" value="Genomic_DNA"/>
</dbReference>
<dbReference type="RefSeq" id="WP_199396941.1">
    <property type="nucleotide sequence ID" value="NZ_JAEMHK010000019.1"/>
</dbReference>
<dbReference type="PANTHER" id="PTHR45436:SF15">
    <property type="entry name" value="SENSOR HISTIDINE KINASE CUSS"/>
    <property type="match status" value="1"/>
</dbReference>
<dbReference type="InterPro" id="IPR003661">
    <property type="entry name" value="HisK_dim/P_dom"/>
</dbReference>
<dbReference type="EC" id="2.7.13.3" evidence="4"/>
<comment type="caution">
    <text evidence="19">The sequence shown here is derived from an EMBL/GenBank/DDBJ whole genome shotgun (WGS) entry which is preliminary data.</text>
</comment>
<dbReference type="PANTHER" id="PTHR45436">
    <property type="entry name" value="SENSOR HISTIDINE KINASE YKOH"/>
    <property type="match status" value="1"/>
</dbReference>
<accession>A0ABS0YWV5</accession>
<evidence type="ECO:0000256" key="2">
    <source>
        <dbReference type="ARBA" id="ARBA00004141"/>
    </source>
</evidence>
<evidence type="ECO:0000313" key="19">
    <source>
        <dbReference type="EMBL" id="MBJ6802471.1"/>
    </source>
</evidence>
<evidence type="ECO:0000256" key="16">
    <source>
        <dbReference type="SAM" id="Phobius"/>
    </source>
</evidence>
<evidence type="ECO:0000313" key="20">
    <source>
        <dbReference type="Proteomes" id="UP000641025"/>
    </source>
</evidence>
<dbReference type="SMART" id="SM00304">
    <property type="entry name" value="HAMP"/>
    <property type="match status" value="1"/>
</dbReference>
<keyword evidence="7" id="KW-0597">Phosphoprotein</keyword>
<evidence type="ECO:0000256" key="5">
    <source>
        <dbReference type="ARBA" id="ARBA00022475"/>
    </source>
</evidence>
<keyword evidence="12" id="KW-0067">ATP-binding</keyword>
<reference evidence="19 20" key="1">
    <citation type="submission" date="2020-12" db="EMBL/GenBank/DDBJ databases">
        <title>Geomonas sp. Red259, isolated from paddy soil.</title>
        <authorList>
            <person name="Xu Z."/>
            <person name="Zhang Z."/>
            <person name="Masuda Y."/>
            <person name="Itoh H."/>
            <person name="Senoo K."/>
        </authorList>
    </citation>
    <scope>NUCLEOTIDE SEQUENCE [LARGE SCALE GENOMIC DNA]</scope>
    <source>
        <strain evidence="19 20">Red259</strain>
    </source>
</reference>
<evidence type="ECO:0000256" key="12">
    <source>
        <dbReference type="ARBA" id="ARBA00022840"/>
    </source>
</evidence>
<evidence type="ECO:0000256" key="6">
    <source>
        <dbReference type="ARBA" id="ARBA00022519"/>
    </source>
</evidence>
<dbReference type="InterPro" id="IPR004358">
    <property type="entry name" value="Sig_transdc_His_kin-like_C"/>
</dbReference>
<dbReference type="SUPFAM" id="SSF55874">
    <property type="entry name" value="ATPase domain of HSP90 chaperone/DNA topoisomerase II/histidine kinase"/>
    <property type="match status" value="1"/>
</dbReference>
<evidence type="ECO:0000256" key="8">
    <source>
        <dbReference type="ARBA" id="ARBA00022679"/>
    </source>
</evidence>
<dbReference type="InterPro" id="IPR005467">
    <property type="entry name" value="His_kinase_dom"/>
</dbReference>
<dbReference type="Proteomes" id="UP000641025">
    <property type="component" value="Unassembled WGS sequence"/>
</dbReference>
<dbReference type="Pfam" id="PF00512">
    <property type="entry name" value="HisKA"/>
    <property type="match status" value="1"/>
</dbReference>
<keyword evidence="15 16" id="KW-0472">Membrane</keyword>
<comment type="subcellular location">
    <subcellularLocation>
        <location evidence="3">Cell inner membrane</location>
    </subcellularLocation>
    <subcellularLocation>
        <location evidence="2">Membrane</location>
        <topology evidence="2">Multi-pass membrane protein</topology>
    </subcellularLocation>
</comment>
<dbReference type="SMART" id="SM00387">
    <property type="entry name" value="HATPase_c"/>
    <property type="match status" value="1"/>
</dbReference>
<keyword evidence="14" id="KW-0902">Two-component regulatory system</keyword>
<evidence type="ECO:0000256" key="9">
    <source>
        <dbReference type="ARBA" id="ARBA00022692"/>
    </source>
</evidence>
<evidence type="ECO:0000256" key="10">
    <source>
        <dbReference type="ARBA" id="ARBA00022741"/>
    </source>
</evidence>
<feature type="domain" description="HAMP" evidence="18">
    <location>
        <begin position="200"/>
        <end position="253"/>
    </location>
</feature>
<evidence type="ECO:0000259" key="18">
    <source>
        <dbReference type="PROSITE" id="PS50885"/>
    </source>
</evidence>